<dbReference type="eggNOG" id="KOG0714">
    <property type="taxonomic scope" value="Eukaryota"/>
</dbReference>
<feature type="compositionally biased region" description="Basic residues" evidence="2">
    <location>
        <begin position="12"/>
        <end position="22"/>
    </location>
</feature>
<dbReference type="InterPro" id="IPR051339">
    <property type="entry name" value="DnaJ_subfamily_B"/>
</dbReference>
<dbReference type="InterPro" id="IPR001623">
    <property type="entry name" value="DnaJ_domain"/>
</dbReference>
<protein>
    <recommendedName>
        <fullName evidence="3">J domain-containing protein</fullName>
    </recommendedName>
</protein>
<dbReference type="EMBL" id="AGNL01018511">
    <property type="protein sequence ID" value="EJK62974.1"/>
    <property type="molecule type" value="Genomic_DNA"/>
</dbReference>
<name>K0SDE0_THAOC</name>
<dbReference type="InterPro" id="IPR008971">
    <property type="entry name" value="HSP40/DnaJ_pept-bd"/>
</dbReference>
<dbReference type="AlphaFoldDB" id="K0SDE0"/>
<keyword evidence="1" id="KW-0143">Chaperone</keyword>
<accession>K0SDE0</accession>
<evidence type="ECO:0000256" key="1">
    <source>
        <dbReference type="ARBA" id="ARBA00023186"/>
    </source>
</evidence>
<dbReference type="PRINTS" id="PR00625">
    <property type="entry name" value="JDOMAIN"/>
</dbReference>
<dbReference type="OrthoDB" id="550424at2759"/>
<organism evidence="4 5">
    <name type="scientific">Thalassiosira oceanica</name>
    <name type="common">Marine diatom</name>
    <dbReference type="NCBI Taxonomy" id="159749"/>
    <lineage>
        <taxon>Eukaryota</taxon>
        <taxon>Sar</taxon>
        <taxon>Stramenopiles</taxon>
        <taxon>Ochrophyta</taxon>
        <taxon>Bacillariophyta</taxon>
        <taxon>Coscinodiscophyceae</taxon>
        <taxon>Thalassiosirophycidae</taxon>
        <taxon>Thalassiosirales</taxon>
        <taxon>Thalassiosiraceae</taxon>
        <taxon>Thalassiosira</taxon>
    </lineage>
</organism>
<evidence type="ECO:0000256" key="2">
    <source>
        <dbReference type="SAM" id="MobiDB-lite"/>
    </source>
</evidence>
<feature type="region of interest" description="Disordered" evidence="2">
    <location>
        <begin position="1"/>
        <end position="22"/>
    </location>
</feature>
<dbReference type="GO" id="GO:0051087">
    <property type="term" value="F:protein-folding chaperone binding"/>
    <property type="evidence" value="ECO:0007669"/>
    <property type="project" value="TreeGrafter"/>
</dbReference>
<dbReference type="Pfam" id="PF00226">
    <property type="entry name" value="DnaJ"/>
    <property type="match status" value="1"/>
</dbReference>
<dbReference type="CDD" id="cd06257">
    <property type="entry name" value="DnaJ"/>
    <property type="match status" value="1"/>
</dbReference>
<dbReference type="Gene3D" id="2.60.260.20">
    <property type="entry name" value="Urease metallochaperone UreE, N-terminal domain"/>
    <property type="match status" value="2"/>
</dbReference>
<evidence type="ECO:0000313" key="5">
    <source>
        <dbReference type="Proteomes" id="UP000266841"/>
    </source>
</evidence>
<dbReference type="PANTHER" id="PTHR24078">
    <property type="entry name" value="DNAJ HOMOLOG SUBFAMILY C MEMBER"/>
    <property type="match status" value="1"/>
</dbReference>
<dbReference type="GO" id="GO:0006457">
    <property type="term" value="P:protein folding"/>
    <property type="evidence" value="ECO:0007669"/>
    <property type="project" value="InterPro"/>
</dbReference>
<evidence type="ECO:0000313" key="4">
    <source>
        <dbReference type="EMBL" id="EJK62974.1"/>
    </source>
</evidence>
<dbReference type="Gene3D" id="1.10.287.110">
    <property type="entry name" value="DnaJ domain"/>
    <property type="match status" value="1"/>
</dbReference>
<reference evidence="4 5" key="1">
    <citation type="journal article" date="2012" name="Genome Biol.">
        <title>Genome and low-iron response of an oceanic diatom adapted to chronic iron limitation.</title>
        <authorList>
            <person name="Lommer M."/>
            <person name="Specht M."/>
            <person name="Roy A.S."/>
            <person name="Kraemer L."/>
            <person name="Andreson R."/>
            <person name="Gutowska M.A."/>
            <person name="Wolf J."/>
            <person name="Bergner S.V."/>
            <person name="Schilhabel M.B."/>
            <person name="Klostermeier U.C."/>
            <person name="Beiko R.G."/>
            <person name="Rosenstiel P."/>
            <person name="Hippler M."/>
            <person name="Laroche J."/>
        </authorList>
    </citation>
    <scope>NUCLEOTIDE SEQUENCE [LARGE SCALE GENOMIC DNA]</scope>
    <source>
        <strain evidence="4 5">CCMP1005</strain>
    </source>
</reference>
<dbReference type="SMART" id="SM00271">
    <property type="entry name" value="DnaJ"/>
    <property type="match status" value="1"/>
</dbReference>
<dbReference type="OMA" id="IRYKPHP"/>
<dbReference type="CDD" id="cd10747">
    <property type="entry name" value="DnaJ_C"/>
    <property type="match status" value="1"/>
</dbReference>
<dbReference type="SUPFAM" id="SSF49493">
    <property type="entry name" value="HSP40/DnaJ peptide-binding domain"/>
    <property type="match status" value="2"/>
</dbReference>
<dbReference type="GO" id="GO:0051082">
    <property type="term" value="F:unfolded protein binding"/>
    <property type="evidence" value="ECO:0007669"/>
    <property type="project" value="InterPro"/>
</dbReference>
<dbReference type="InterPro" id="IPR002939">
    <property type="entry name" value="DnaJ_C"/>
</dbReference>
<keyword evidence="5" id="KW-1185">Reference proteome</keyword>
<dbReference type="InterPro" id="IPR036869">
    <property type="entry name" value="J_dom_sf"/>
</dbReference>
<dbReference type="Proteomes" id="UP000266841">
    <property type="component" value="Unassembled WGS sequence"/>
</dbReference>
<feature type="region of interest" description="Disordered" evidence="2">
    <location>
        <begin position="350"/>
        <end position="370"/>
    </location>
</feature>
<proteinExistence type="predicted"/>
<dbReference type="PANTHER" id="PTHR24078:SF553">
    <property type="entry name" value="DNAJ HOMOLOG SUBFAMILY B MEMBER 5"/>
    <property type="match status" value="1"/>
</dbReference>
<gene>
    <name evidence="4" type="ORF">THAOC_16394</name>
</gene>
<dbReference type="PROSITE" id="PS50076">
    <property type="entry name" value="DNAJ_2"/>
    <property type="match status" value="1"/>
</dbReference>
<comment type="caution">
    <text evidence="4">The sequence shown here is derived from an EMBL/GenBank/DDBJ whole genome shotgun (WGS) entry which is preliminary data.</text>
</comment>
<sequence length="386" mass="41499">MTRWNHVGTNKTAHRVRSVNKGRRRQKLAMKALGPISAALFLSRLSSGAGAAASSTNLYKTLGVARDASQSEIKKAYRKAALKNHPDKVPEEERSKAEQRFKEIAKIRREIFGAELQPRNVRWGGGSGGGNPFGGHGGAGAGGTQTFHFGSGGGGGFPGGMFGGMPQGGNSEAFAELNLEEMLRQMMGGGVKADPRGSQGFGGFPSGQSSGGFGNPFGAAAGQFNQQTPRRHREFTKPIYCTLEDICKGCTKKMKVSYPQSGDRVYEVKLKKGLKAGTKVRYPATRSVNEMGVEVEYPPITFVVKERKHPYLERDGNDLMWTCKLSPRQAERGARLKLPLPDGTTLEVVSGAGTESGDTKRIPGRGLPSKSGVRGDVVIQFQIVDR</sequence>
<evidence type="ECO:0000259" key="3">
    <source>
        <dbReference type="PROSITE" id="PS50076"/>
    </source>
</evidence>
<dbReference type="SUPFAM" id="SSF46565">
    <property type="entry name" value="Chaperone J-domain"/>
    <property type="match status" value="1"/>
</dbReference>
<dbReference type="Pfam" id="PF01556">
    <property type="entry name" value="DnaJ_C"/>
    <property type="match status" value="1"/>
</dbReference>
<feature type="domain" description="J" evidence="3">
    <location>
        <begin position="57"/>
        <end position="117"/>
    </location>
</feature>
<dbReference type="GO" id="GO:0005829">
    <property type="term" value="C:cytosol"/>
    <property type="evidence" value="ECO:0007669"/>
    <property type="project" value="TreeGrafter"/>
</dbReference>